<dbReference type="AlphaFoldDB" id="A0A7C9BMN2"/>
<name>A0A7C9BMN2_9BACT</name>
<dbReference type="RefSeq" id="WP_152766887.1">
    <property type="nucleotide sequence ID" value="NZ_WHLY01000004.1"/>
</dbReference>
<sequence>MSQLAKEQVSAHMVRNKDLFVFGSKGACLRIIDFFHTQHKYATLSFAIDPWYIHYVTVFDYE</sequence>
<accession>A0A7C9BMN2</accession>
<reference evidence="1 2" key="1">
    <citation type="submission" date="2019-10" db="EMBL/GenBank/DDBJ databases">
        <title>Draft Genome Sequence of Cytophagaceae sp. SJW1-29.</title>
        <authorList>
            <person name="Choi A."/>
        </authorList>
    </citation>
    <scope>NUCLEOTIDE SEQUENCE [LARGE SCALE GENOMIC DNA]</scope>
    <source>
        <strain evidence="1 2">SJW1-29</strain>
    </source>
</reference>
<dbReference type="EMBL" id="WHLY01000004">
    <property type="protein sequence ID" value="MPR37417.1"/>
    <property type="molecule type" value="Genomic_DNA"/>
</dbReference>
<evidence type="ECO:0000313" key="1">
    <source>
        <dbReference type="EMBL" id="MPR37417.1"/>
    </source>
</evidence>
<comment type="caution">
    <text evidence="1">The sequence shown here is derived from an EMBL/GenBank/DDBJ whole genome shotgun (WGS) entry which is preliminary data.</text>
</comment>
<protein>
    <submittedName>
        <fullName evidence="1">Uncharacterized protein</fullName>
    </submittedName>
</protein>
<proteinExistence type="predicted"/>
<keyword evidence="2" id="KW-1185">Reference proteome</keyword>
<organism evidence="1 2">
    <name type="scientific">Salmonirosea aquatica</name>
    <dbReference type="NCBI Taxonomy" id="2654236"/>
    <lineage>
        <taxon>Bacteria</taxon>
        <taxon>Pseudomonadati</taxon>
        <taxon>Bacteroidota</taxon>
        <taxon>Cytophagia</taxon>
        <taxon>Cytophagales</taxon>
        <taxon>Spirosomataceae</taxon>
        <taxon>Salmonirosea</taxon>
    </lineage>
</organism>
<gene>
    <name evidence="1" type="ORF">GBK04_29845</name>
</gene>
<evidence type="ECO:0000313" key="2">
    <source>
        <dbReference type="Proteomes" id="UP000479293"/>
    </source>
</evidence>
<dbReference type="Proteomes" id="UP000479293">
    <property type="component" value="Unassembled WGS sequence"/>
</dbReference>